<keyword evidence="8" id="KW-0464">Manganese</keyword>
<comment type="cofactor">
    <cofactor evidence="1">
        <name>Mn(2+)</name>
        <dbReference type="ChEBI" id="CHEBI:29035"/>
    </cofactor>
</comment>
<dbReference type="SUPFAM" id="SSF53448">
    <property type="entry name" value="Nucleotide-diphospho-sugar transferases"/>
    <property type="match status" value="1"/>
</dbReference>
<evidence type="ECO:0000256" key="11">
    <source>
        <dbReference type="ARBA" id="ARBA00050886"/>
    </source>
</evidence>
<comment type="catalytic activity">
    <reaction evidence="12">
        <text>L-tyrosyl-[glycogenin] + UDP-alpha-D-glucose = alpha-D-glucosyl-L-tyrosyl-[glycogenin] + UDP + H(+)</text>
        <dbReference type="Rhea" id="RHEA:23360"/>
        <dbReference type="Rhea" id="RHEA-COMP:14604"/>
        <dbReference type="Rhea" id="RHEA-COMP:14605"/>
        <dbReference type="ChEBI" id="CHEBI:15378"/>
        <dbReference type="ChEBI" id="CHEBI:46858"/>
        <dbReference type="ChEBI" id="CHEBI:58223"/>
        <dbReference type="ChEBI" id="CHEBI:58885"/>
        <dbReference type="ChEBI" id="CHEBI:140573"/>
        <dbReference type="EC" id="2.4.1.186"/>
    </reaction>
</comment>
<keyword evidence="5" id="KW-0479">Metal-binding</keyword>
<feature type="region of interest" description="Disordered" evidence="14">
    <location>
        <begin position="311"/>
        <end position="332"/>
    </location>
</feature>
<gene>
    <name evidence="15" type="ORF">BSL78_05328</name>
</gene>
<dbReference type="GO" id="GO:0005737">
    <property type="term" value="C:cytoplasm"/>
    <property type="evidence" value="ECO:0007669"/>
    <property type="project" value="UniProtKB-SubCell"/>
</dbReference>
<keyword evidence="7" id="KW-0325">Glycoprotein</keyword>
<evidence type="ECO:0000256" key="4">
    <source>
        <dbReference type="ARBA" id="ARBA00022679"/>
    </source>
</evidence>
<evidence type="ECO:0000313" key="15">
    <source>
        <dbReference type="EMBL" id="PIK57720.1"/>
    </source>
</evidence>
<evidence type="ECO:0000256" key="2">
    <source>
        <dbReference type="ARBA" id="ARBA00004496"/>
    </source>
</evidence>
<evidence type="ECO:0000256" key="5">
    <source>
        <dbReference type="ARBA" id="ARBA00022723"/>
    </source>
</evidence>
<dbReference type="EMBL" id="MRZV01000133">
    <property type="protein sequence ID" value="PIK57720.1"/>
    <property type="molecule type" value="Genomic_DNA"/>
</dbReference>
<dbReference type="CDD" id="cd02537">
    <property type="entry name" value="GT8_Glycogenin"/>
    <property type="match status" value="1"/>
</dbReference>
<dbReference type="FunFam" id="3.90.550.10:FF:000092">
    <property type="entry name" value="Glycogenin 2"/>
    <property type="match status" value="1"/>
</dbReference>
<keyword evidence="3" id="KW-0963">Cytoplasm</keyword>
<dbReference type="PANTHER" id="PTHR11183">
    <property type="entry name" value="GLYCOGENIN SUBFAMILY MEMBER"/>
    <property type="match status" value="1"/>
</dbReference>
<evidence type="ECO:0000313" key="16">
    <source>
        <dbReference type="Proteomes" id="UP000230750"/>
    </source>
</evidence>
<dbReference type="InterPro" id="IPR050587">
    <property type="entry name" value="GNT1/Glycosyltrans_8"/>
</dbReference>
<protein>
    <recommendedName>
        <fullName evidence="10">glycogenin glucosyltransferase</fullName>
        <ecNumber evidence="10">2.4.1.186</ecNumber>
    </recommendedName>
</protein>
<keyword evidence="16" id="KW-1185">Reference proteome</keyword>
<dbReference type="STRING" id="307972.A0A2G8LC42"/>
<keyword evidence="4" id="KW-0808">Transferase</keyword>
<reference evidence="15 16" key="1">
    <citation type="journal article" date="2017" name="PLoS Biol.">
        <title>The sea cucumber genome provides insights into morphological evolution and visceral regeneration.</title>
        <authorList>
            <person name="Zhang X."/>
            <person name="Sun L."/>
            <person name="Yuan J."/>
            <person name="Sun Y."/>
            <person name="Gao Y."/>
            <person name="Zhang L."/>
            <person name="Li S."/>
            <person name="Dai H."/>
            <person name="Hamel J.F."/>
            <person name="Liu C."/>
            <person name="Yu Y."/>
            <person name="Liu S."/>
            <person name="Lin W."/>
            <person name="Guo K."/>
            <person name="Jin S."/>
            <person name="Xu P."/>
            <person name="Storey K.B."/>
            <person name="Huan P."/>
            <person name="Zhang T."/>
            <person name="Zhou Y."/>
            <person name="Zhang J."/>
            <person name="Lin C."/>
            <person name="Li X."/>
            <person name="Xing L."/>
            <person name="Huo D."/>
            <person name="Sun M."/>
            <person name="Wang L."/>
            <person name="Mercier A."/>
            <person name="Li F."/>
            <person name="Yang H."/>
            <person name="Xiang J."/>
        </authorList>
    </citation>
    <scope>NUCLEOTIDE SEQUENCE [LARGE SCALE GENOMIC DNA]</scope>
    <source>
        <strain evidence="15">Shaxun</strain>
        <tissue evidence="15">Muscle</tissue>
    </source>
</reference>
<evidence type="ECO:0000256" key="3">
    <source>
        <dbReference type="ARBA" id="ARBA00022490"/>
    </source>
</evidence>
<dbReference type="GO" id="GO:0008466">
    <property type="term" value="F:glycogenin glucosyltransferase activity"/>
    <property type="evidence" value="ECO:0007669"/>
    <property type="project" value="UniProtKB-EC"/>
</dbReference>
<dbReference type="InterPro" id="IPR002495">
    <property type="entry name" value="Glyco_trans_8"/>
</dbReference>
<dbReference type="GO" id="GO:0005978">
    <property type="term" value="P:glycogen biosynthetic process"/>
    <property type="evidence" value="ECO:0007669"/>
    <property type="project" value="UniProtKB-KW"/>
</dbReference>
<sequence>MAFTLKTEAFVTLATNDRYAYGALALGQSLRNSATTRQLAVVVTAQVTQAMRRQLTMVYDHIQQVDPLDSHDTAHLALLARPELGITFSKIHCWTLTQYTKCVFLDADCLVIKNVDELFEREEFSAAPDVGWPDCFNSGVFVFRPSDETHRGLLQCAVTQGSFDGMVLQAFSDLILKQAMGLAIGRFGNDVRIVHFIGMAKPWLYSYNVNTGHLQPPEGIGSQHDEELIKRWWSILHLKSNQELNTNRPRFQLRVFCKYFQSMAEIDRKQPQQPQQKQPSVASSKECFLSFQLLRNVGKDLANQFGDMKLDDSTASARSSSPRAGQRAWERGEIDYQGADRFDLILDQIKSVIEKEDTEEMEKTPEKENKTE</sequence>
<evidence type="ECO:0000256" key="13">
    <source>
        <dbReference type="ARBA" id="ARBA00057883"/>
    </source>
</evidence>
<evidence type="ECO:0000256" key="8">
    <source>
        <dbReference type="ARBA" id="ARBA00023211"/>
    </source>
</evidence>
<dbReference type="Gene3D" id="3.90.550.10">
    <property type="entry name" value="Spore Coat Polysaccharide Biosynthesis Protein SpsA, Chain A"/>
    <property type="match status" value="1"/>
</dbReference>
<comment type="similarity">
    <text evidence="9">Belongs to the glycosyltransferase 8 family. Glycogenin subfamily.</text>
</comment>
<dbReference type="OrthoDB" id="2014201at2759"/>
<proteinExistence type="inferred from homology"/>
<evidence type="ECO:0000256" key="10">
    <source>
        <dbReference type="ARBA" id="ARBA00038934"/>
    </source>
</evidence>
<evidence type="ECO:0000256" key="9">
    <source>
        <dbReference type="ARBA" id="ARBA00038162"/>
    </source>
</evidence>
<evidence type="ECO:0000256" key="1">
    <source>
        <dbReference type="ARBA" id="ARBA00001936"/>
    </source>
</evidence>
<feature type="region of interest" description="Disordered" evidence="14">
    <location>
        <begin position="353"/>
        <end position="372"/>
    </location>
</feature>
<dbReference type="Proteomes" id="UP000230750">
    <property type="component" value="Unassembled WGS sequence"/>
</dbReference>
<keyword evidence="6" id="KW-0320">Glycogen biosynthesis</keyword>
<evidence type="ECO:0000256" key="6">
    <source>
        <dbReference type="ARBA" id="ARBA00023056"/>
    </source>
</evidence>
<evidence type="ECO:0000256" key="14">
    <source>
        <dbReference type="SAM" id="MobiDB-lite"/>
    </source>
</evidence>
<dbReference type="GO" id="GO:0046872">
    <property type="term" value="F:metal ion binding"/>
    <property type="evidence" value="ECO:0007669"/>
    <property type="project" value="UniProtKB-KW"/>
</dbReference>
<comment type="function">
    <text evidence="13">Self-glucosylating initiator of glycogen synthesis. It catalyzes the formation of a short alpha (1,4)-glucosyl chain covalently attached via a glucose 1-O-tyrosyl linkage to internal tyrosine residues and these chains act as primers for the elongation reaction catalyzed by glycogen synthase.</text>
</comment>
<comment type="subcellular location">
    <subcellularLocation>
        <location evidence="2">Cytoplasm</location>
    </subcellularLocation>
</comment>
<feature type="compositionally biased region" description="Basic and acidic residues" evidence="14">
    <location>
        <begin position="361"/>
        <end position="372"/>
    </location>
</feature>
<evidence type="ECO:0000256" key="12">
    <source>
        <dbReference type="ARBA" id="ARBA00052293"/>
    </source>
</evidence>
<dbReference type="EC" id="2.4.1.186" evidence="10"/>
<comment type="caution">
    <text evidence="15">The sequence shown here is derived from an EMBL/GenBank/DDBJ whole genome shotgun (WGS) entry which is preliminary data.</text>
</comment>
<name>A0A2G8LC42_STIJA</name>
<organism evidence="15 16">
    <name type="scientific">Stichopus japonicus</name>
    <name type="common">Sea cucumber</name>
    <dbReference type="NCBI Taxonomy" id="307972"/>
    <lineage>
        <taxon>Eukaryota</taxon>
        <taxon>Metazoa</taxon>
        <taxon>Echinodermata</taxon>
        <taxon>Eleutherozoa</taxon>
        <taxon>Echinozoa</taxon>
        <taxon>Holothuroidea</taxon>
        <taxon>Aspidochirotacea</taxon>
        <taxon>Aspidochirotida</taxon>
        <taxon>Stichopodidae</taxon>
        <taxon>Apostichopus</taxon>
    </lineage>
</organism>
<dbReference type="InterPro" id="IPR029044">
    <property type="entry name" value="Nucleotide-diphossugar_trans"/>
</dbReference>
<dbReference type="AlphaFoldDB" id="A0A2G8LC42"/>
<comment type="catalytic activity">
    <reaction evidence="11">
        <text>[1,4-alpha-D-glucosyl](n)-L-tyrosyl-[glycogenin] + UDP-alpha-D-glucose = [1,4-alpha-D-glucosyl](n+1)-L-tyrosyl-[glycogenin] + UDP + H(+)</text>
        <dbReference type="Rhea" id="RHEA:56560"/>
        <dbReference type="Rhea" id="RHEA-COMP:14606"/>
        <dbReference type="Rhea" id="RHEA-COMP:14607"/>
        <dbReference type="ChEBI" id="CHEBI:15378"/>
        <dbReference type="ChEBI" id="CHEBI:58223"/>
        <dbReference type="ChEBI" id="CHEBI:58885"/>
        <dbReference type="ChEBI" id="CHEBI:140574"/>
        <dbReference type="EC" id="2.4.1.186"/>
    </reaction>
</comment>
<accession>A0A2G8LC42</accession>
<feature type="compositionally biased region" description="Low complexity" evidence="14">
    <location>
        <begin position="313"/>
        <end position="327"/>
    </location>
</feature>
<evidence type="ECO:0000256" key="7">
    <source>
        <dbReference type="ARBA" id="ARBA00023180"/>
    </source>
</evidence>
<dbReference type="Pfam" id="PF01501">
    <property type="entry name" value="Glyco_transf_8"/>
    <property type="match status" value="1"/>
</dbReference>